<reference evidence="6 7" key="1">
    <citation type="submission" date="2023-01" db="EMBL/GenBank/DDBJ databases">
        <title>Thalassococcus onchidii sp. nov., isolated from a marine invertebrate from the South China Sea.</title>
        <authorList>
            <person name="Xu S."/>
            <person name="Liu Z."/>
            <person name="Xu Y."/>
        </authorList>
    </citation>
    <scope>NUCLEOTIDE SEQUENCE [LARGE SCALE GENOMIC DNA]</scope>
    <source>
        <strain evidence="6 7">KCTC 32084</strain>
    </source>
</reference>
<evidence type="ECO:0000313" key="7">
    <source>
        <dbReference type="Proteomes" id="UP001210720"/>
    </source>
</evidence>
<dbReference type="NCBIfam" id="TIGR03170">
    <property type="entry name" value="flgA_cterm"/>
    <property type="match status" value="1"/>
</dbReference>
<evidence type="ECO:0000256" key="2">
    <source>
        <dbReference type="ARBA" id="ARBA00022729"/>
    </source>
</evidence>
<keyword evidence="7" id="KW-1185">Reference proteome</keyword>
<keyword evidence="4" id="KW-1005">Bacterial flagellum biogenesis</keyword>
<keyword evidence="2 4" id="KW-0732">Signal</keyword>
<dbReference type="PANTHER" id="PTHR36307:SF1">
    <property type="entry name" value="FLAGELLA BASAL BODY P-RING FORMATION PROTEIN FLGA"/>
    <property type="match status" value="1"/>
</dbReference>
<dbReference type="InterPro" id="IPR039246">
    <property type="entry name" value="Flagellar_FlgA"/>
</dbReference>
<comment type="caution">
    <text evidence="6">The sequence shown here is derived from an EMBL/GenBank/DDBJ whole genome shotgun (WGS) entry which is preliminary data.</text>
</comment>
<sequence length="138" mass="14694">MRRLVALLVLLAGQSGAETVLATRTIRPAEIITAADVRLDHSVTEGAYTRLGVVIGQEARVALYPGRPVMKGSIGRPALVDRNQIVELVFDTGSLRIVTEGRALGRGGSGERIRVMNVSSRTVLFGTIAVDGSVEVTR</sequence>
<protein>
    <recommendedName>
        <fullName evidence="4">Flagella basal body P-ring formation protein FlgA</fullName>
    </recommendedName>
</protein>
<feature type="chain" id="PRO_5045007815" description="Flagella basal body P-ring formation protein FlgA" evidence="4">
    <location>
        <begin position="18"/>
        <end position="138"/>
    </location>
</feature>
<feature type="domain" description="SAF" evidence="5">
    <location>
        <begin position="17"/>
        <end position="75"/>
    </location>
</feature>
<dbReference type="CDD" id="cd11614">
    <property type="entry name" value="SAF_CpaB_FlgA_like"/>
    <property type="match status" value="1"/>
</dbReference>
<dbReference type="Proteomes" id="UP001210720">
    <property type="component" value="Unassembled WGS sequence"/>
</dbReference>
<name>A0ABT4XN12_9RHOB</name>
<dbReference type="Gene3D" id="2.30.30.760">
    <property type="match status" value="1"/>
</dbReference>
<dbReference type="Pfam" id="PF13144">
    <property type="entry name" value="ChapFlgA"/>
    <property type="match status" value="1"/>
</dbReference>
<dbReference type="InterPro" id="IPR013974">
    <property type="entry name" value="SAF"/>
</dbReference>
<keyword evidence="6" id="KW-0969">Cilium</keyword>
<evidence type="ECO:0000256" key="4">
    <source>
        <dbReference type="RuleBase" id="RU362063"/>
    </source>
</evidence>
<dbReference type="PANTHER" id="PTHR36307">
    <property type="entry name" value="FLAGELLA BASAL BODY P-RING FORMATION PROTEIN FLGA"/>
    <property type="match status" value="1"/>
</dbReference>
<proteinExistence type="inferred from homology"/>
<dbReference type="SMART" id="SM00858">
    <property type="entry name" value="SAF"/>
    <property type="match status" value="1"/>
</dbReference>
<dbReference type="Gene3D" id="3.90.1210.10">
    <property type="entry name" value="Antifreeze-like/N-acetylneuraminic acid synthase C-terminal domain"/>
    <property type="match status" value="1"/>
</dbReference>
<dbReference type="EMBL" id="JAQIOY010000001">
    <property type="protein sequence ID" value="MDA7423329.1"/>
    <property type="molecule type" value="Genomic_DNA"/>
</dbReference>
<comment type="subcellular location">
    <subcellularLocation>
        <location evidence="1 4">Periplasm</location>
    </subcellularLocation>
</comment>
<dbReference type="RefSeq" id="WP_271430692.1">
    <property type="nucleotide sequence ID" value="NZ_JAQIOY010000001.1"/>
</dbReference>
<evidence type="ECO:0000256" key="1">
    <source>
        <dbReference type="ARBA" id="ARBA00004418"/>
    </source>
</evidence>
<organism evidence="6 7">
    <name type="scientific">Thalassococcus lentus</name>
    <dbReference type="NCBI Taxonomy" id="1210524"/>
    <lineage>
        <taxon>Bacteria</taxon>
        <taxon>Pseudomonadati</taxon>
        <taxon>Pseudomonadota</taxon>
        <taxon>Alphaproteobacteria</taxon>
        <taxon>Rhodobacterales</taxon>
        <taxon>Roseobacteraceae</taxon>
        <taxon>Thalassococcus</taxon>
    </lineage>
</organism>
<keyword evidence="3 4" id="KW-0574">Periplasm</keyword>
<feature type="signal peptide" evidence="4">
    <location>
        <begin position="1"/>
        <end position="17"/>
    </location>
</feature>
<keyword evidence="6" id="KW-0966">Cell projection</keyword>
<comment type="similarity">
    <text evidence="4">Belongs to the FlgA family.</text>
</comment>
<evidence type="ECO:0000313" key="6">
    <source>
        <dbReference type="EMBL" id="MDA7423329.1"/>
    </source>
</evidence>
<accession>A0ABT4XN12</accession>
<dbReference type="InterPro" id="IPR017585">
    <property type="entry name" value="SAF_FlgA"/>
</dbReference>
<keyword evidence="6" id="KW-0282">Flagellum</keyword>
<gene>
    <name evidence="6" type="primary">flgA</name>
    <name evidence="6" type="ORF">PFY00_01195</name>
</gene>
<evidence type="ECO:0000256" key="3">
    <source>
        <dbReference type="ARBA" id="ARBA00022764"/>
    </source>
</evidence>
<evidence type="ECO:0000259" key="5">
    <source>
        <dbReference type="SMART" id="SM00858"/>
    </source>
</evidence>
<comment type="function">
    <text evidence="4">Involved in the assembly process of the P-ring formation. It may associate with FlgF on the rod constituting a structure essential for the P-ring assembly or may act as a modulator protein for the P-ring assembly.</text>
</comment>